<reference evidence="1" key="1">
    <citation type="journal article" date="2014" name="Int. J. Syst. Evol. Microbiol.">
        <title>Complete genome sequence of Corynebacterium casei LMG S-19264T (=DSM 44701T), isolated from a smear-ripened cheese.</title>
        <authorList>
            <consortium name="US DOE Joint Genome Institute (JGI-PGF)"/>
            <person name="Walter F."/>
            <person name="Albersmeier A."/>
            <person name="Kalinowski J."/>
            <person name="Ruckert C."/>
        </authorList>
    </citation>
    <scope>NUCLEOTIDE SEQUENCE</scope>
    <source>
        <strain evidence="1">CCM 7897</strain>
    </source>
</reference>
<dbReference type="Proteomes" id="UP000606044">
    <property type="component" value="Unassembled WGS sequence"/>
</dbReference>
<evidence type="ECO:0000313" key="1">
    <source>
        <dbReference type="EMBL" id="GGF79751.1"/>
    </source>
</evidence>
<sequence>MTADLVVFGEDWGSHPSSTQHLVGRLARDRRVLWVNSIGLRRPKLNAQDLRRIATKLRAMAGRGRAAAPAPAARRDAHADGPGPARVLAPFAIPWPGSTLAEAANRLLIGRQVRAAMAETGISRPILWASLPSAVSVVGALGERALVYYCGDDFGALTGVDHGPVLEMEARLAAKADLIVVVSEALAARFPGRNVLLLPHGVDGALFSTPVPRPLDLPPGPVAGFYGSISDWLDIPMLAAAARAMPDWSFVFIGPVRTDISTLETIPNVHFLGPRPHDVLPAYAQHWDVSLIPFLDNPQIRACNPLKLREYLASGTPIAATRFPALVPYEAHVACIDPGGDLAMAIREAASDPRAAERRASVSTEDWDARAAVLSAALAKL</sequence>
<protein>
    <submittedName>
        <fullName evidence="1">Glycosyl transferase</fullName>
    </submittedName>
</protein>
<dbReference type="AlphaFoldDB" id="A0A917FH45"/>
<dbReference type="RefSeq" id="WP_188582780.1">
    <property type="nucleotide sequence ID" value="NZ_BMCT01000008.1"/>
</dbReference>
<accession>A0A917FH45</accession>
<organism evidence="1 2">
    <name type="scientific">Azorhizobium oxalatiphilum</name>
    <dbReference type="NCBI Taxonomy" id="980631"/>
    <lineage>
        <taxon>Bacteria</taxon>
        <taxon>Pseudomonadati</taxon>
        <taxon>Pseudomonadota</taxon>
        <taxon>Alphaproteobacteria</taxon>
        <taxon>Hyphomicrobiales</taxon>
        <taxon>Xanthobacteraceae</taxon>
        <taxon>Azorhizobium</taxon>
    </lineage>
</organism>
<name>A0A917FH45_9HYPH</name>
<gene>
    <name evidence="1" type="primary">sypN</name>
    <name evidence="1" type="ORF">GCM10007301_44790</name>
</gene>
<dbReference type="SUPFAM" id="SSF53756">
    <property type="entry name" value="UDP-Glycosyltransferase/glycogen phosphorylase"/>
    <property type="match status" value="1"/>
</dbReference>
<keyword evidence="2" id="KW-1185">Reference proteome</keyword>
<keyword evidence="1" id="KW-0808">Transferase</keyword>
<proteinExistence type="predicted"/>
<dbReference type="Pfam" id="PF13692">
    <property type="entry name" value="Glyco_trans_1_4"/>
    <property type="match status" value="1"/>
</dbReference>
<dbReference type="PANTHER" id="PTHR12526:SF630">
    <property type="entry name" value="GLYCOSYLTRANSFERASE"/>
    <property type="match status" value="1"/>
</dbReference>
<evidence type="ECO:0000313" key="2">
    <source>
        <dbReference type="Proteomes" id="UP000606044"/>
    </source>
</evidence>
<dbReference type="Gene3D" id="3.40.50.2000">
    <property type="entry name" value="Glycogen Phosphorylase B"/>
    <property type="match status" value="1"/>
</dbReference>
<dbReference type="PANTHER" id="PTHR12526">
    <property type="entry name" value="GLYCOSYLTRANSFERASE"/>
    <property type="match status" value="1"/>
</dbReference>
<dbReference type="EMBL" id="BMCT01000008">
    <property type="protein sequence ID" value="GGF79751.1"/>
    <property type="molecule type" value="Genomic_DNA"/>
</dbReference>
<reference evidence="1" key="2">
    <citation type="submission" date="2020-09" db="EMBL/GenBank/DDBJ databases">
        <authorList>
            <person name="Sun Q."/>
            <person name="Sedlacek I."/>
        </authorList>
    </citation>
    <scope>NUCLEOTIDE SEQUENCE</scope>
    <source>
        <strain evidence="1">CCM 7897</strain>
    </source>
</reference>
<dbReference type="GO" id="GO:0016740">
    <property type="term" value="F:transferase activity"/>
    <property type="evidence" value="ECO:0007669"/>
    <property type="project" value="UniProtKB-KW"/>
</dbReference>
<comment type="caution">
    <text evidence="1">The sequence shown here is derived from an EMBL/GenBank/DDBJ whole genome shotgun (WGS) entry which is preliminary data.</text>
</comment>